<dbReference type="HOGENOM" id="CLU_2453651_0_0_0"/>
<reference evidence="1 2" key="1">
    <citation type="journal article" date="2010" name="Stand. Genomic Sci.">
        <title>Complete genome sequence of Meiothermus silvanus type strain (VI-R2).</title>
        <authorList>
            <person name="Sikorski J."/>
            <person name="Tindall B.J."/>
            <person name="Lowry S."/>
            <person name="Lucas S."/>
            <person name="Nolan M."/>
            <person name="Copeland A."/>
            <person name="Glavina Del Rio T."/>
            <person name="Tice H."/>
            <person name="Cheng J.F."/>
            <person name="Han C."/>
            <person name="Pitluck S."/>
            <person name="Liolios K."/>
            <person name="Ivanova N."/>
            <person name="Mavromatis K."/>
            <person name="Mikhailova N."/>
            <person name="Pati A."/>
            <person name="Goodwin L."/>
            <person name="Chen A."/>
            <person name="Palaniappan K."/>
            <person name="Land M."/>
            <person name="Hauser L."/>
            <person name="Chang Y.J."/>
            <person name="Jeffries C.D."/>
            <person name="Rohde M."/>
            <person name="Goker M."/>
            <person name="Woyke T."/>
            <person name="Bristow J."/>
            <person name="Eisen J.A."/>
            <person name="Markowitz V."/>
            <person name="Hugenholtz P."/>
            <person name="Kyrpides N.C."/>
            <person name="Klenk H.P."/>
            <person name="Lapidus A."/>
        </authorList>
    </citation>
    <scope>NUCLEOTIDE SEQUENCE [LARGE SCALE GENOMIC DNA]</scope>
    <source>
        <strain evidence="2">ATCC 700542 / DSM 9946 / VI-R2</strain>
    </source>
</reference>
<dbReference type="STRING" id="526227.Mesil_3001"/>
<protein>
    <submittedName>
        <fullName evidence="1">Uncharacterized protein</fullName>
    </submittedName>
</protein>
<accession>D7BDL9</accession>
<dbReference type="eggNOG" id="ENOG50338ZB">
    <property type="taxonomic scope" value="Bacteria"/>
</dbReference>
<gene>
    <name evidence="1" type="ordered locus">Mesil_3001</name>
</gene>
<keyword evidence="2" id="KW-1185">Reference proteome</keyword>
<name>D7BDL9_ALLS1</name>
<sequence length="102" mass="11697">MTAEAQAVQIALQAYRDCQELEEREYAEQYDEVKRMEDEAPAPDPCALLFNELVEACIRYVEAGGNRADLDLGEYRSAVYRRMDEFRSVQRWEDEGGSTPPA</sequence>
<dbReference type="AlphaFoldDB" id="D7BDL9"/>
<dbReference type="RefSeq" id="WP_013159371.1">
    <property type="nucleotide sequence ID" value="NC_014212.1"/>
</dbReference>
<evidence type="ECO:0000313" key="1">
    <source>
        <dbReference type="EMBL" id="ADH64839.1"/>
    </source>
</evidence>
<proteinExistence type="predicted"/>
<dbReference type="KEGG" id="msv:Mesil_3001"/>
<dbReference type="EMBL" id="CP002042">
    <property type="protein sequence ID" value="ADH64839.1"/>
    <property type="molecule type" value="Genomic_DNA"/>
</dbReference>
<evidence type="ECO:0000313" key="2">
    <source>
        <dbReference type="Proteomes" id="UP000001916"/>
    </source>
</evidence>
<dbReference type="OrthoDB" id="32904at2"/>
<organism evidence="1 2">
    <name type="scientific">Allomeiothermus silvanus (strain ATCC 700542 / DSM 9946 / NBRC 106475 / NCIMB 13440 / VI-R2)</name>
    <name type="common">Thermus silvanus</name>
    <dbReference type="NCBI Taxonomy" id="526227"/>
    <lineage>
        <taxon>Bacteria</taxon>
        <taxon>Thermotogati</taxon>
        <taxon>Deinococcota</taxon>
        <taxon>Deinococci</taxon>
        <taxon>Thermales</taxon>
        <taxon>Thermaceae</taxon>
        <taxon>Allomeiothermus</taxon>
    </lineage>
</organism>
<dbReference type="Proteomes" id="UP000001916">
    <property type="component" value="Chromosome"/>
</dbReference>